<dbReference type="OrthoDB" id="9788907at2"/>
<keyword evidence="9" id="KW-1185">Reference proteome</keyword>
<dbReference type="InterPro" id="IPR003370">
    <property type="entry name" value="Chromate_transpt"/>
</dbReference>
<comment type="subcellular location">
    <subcellularLocation>
        <location evidence="1">Cell membrane</location>
        <topology evidence="1">Multi-pass membrane protein</topology>
    </subcellularLocation>
</comment>
<evidence type="ECO:0000256" key="4">
    <source>
        <dbReference type="ARBA" id="ARBA00022692"/>
    </source>
</evidence>
<dbReference type="Proteomes" id="UP000267469">
    <property type="component" value="Unassembled WGS sequence"/>
</dbReference>
<evidence type="ECO:0000256" key="5">
    <source>
        <dbReference type="ARBA" id="ARBA00022989"/>
    </source>
</evidence>
<name>A0A3N0E4G1_SINP1</name>
<dbReference type="GO" id="GO:0005886">
    <property type="term" value="C:plasma membrane"/>
    <property type="evidence" value="ECO:0007669"/>
    <property type="project" value="UniProtKB-SubCell"/>
</dbReference>
<keyword evidence="6 7" id="KW-0472">Membrane</keyword>
<sequence>MLIGVFFKIGLFSFGGGLTMVPLFITEFEKQGWMSSDRFMDVLSLAQMTPGAIAMNSATYVGNSVAGIPGGIAATGALAAPSVIIMLFLSRFLMRVKQHPVKDAVFRTLKPVTIALILFAGLQISEKTFFAESFTSIQWRAIAIGLLIAVIQYRFKKMNPVFLIVLSCITGIIIL</sequence>
<feature type="transmembrane region" description="Helical" evidence="7">
    <location>
        <begin position="105"/>
        <end position="125"/>
    </location>
</feature>
<dbReference type="AlphaFoldDB" id="A0A3N0E4G1"/>
<keyword evidence="3" id="KW-1003">Cell membrane</keyword>
<feature type="transmembrane region" description="Helical" evidence="7">
    <location>
        <begin position="137"/>
        <end position="155"/>
    </location>
</feature>
<dbReference type="InterPro" id="IPR052518">
    <property type="entry name" value="CHR_Transporter"/>
</dbReference>
<organism evidence="8 9">
    <name type="scientific">Sinomicrobium pectinilyticum</name>
    <dbReference type="NCBI Taxonomy" id="1084421"/>
    <lineage>
        <taxon>Bacteria</taxon>
        <taxon>Pseudomonadati</taxon>
        <taxon>Bacteroidota</taxon>
        <taxon>Flavobacteriia</taxon>
        <taxon>Flavobacteriales</taxon>
        <taxon>Flavobacteriaceae</taxon>
        <taxon>Sinomicrobium</taxon>
    </lineage>
</organism>
<comment type="caution">
    <text evidence="8">The sequence shown here is derived from an EMBL/GenBank/DDBJ whole genome shotgun (WGS) entry which is preliminary data.</text>
</comment>
<evidence type="ECO:0000256" key="2">
    <source>
        <dbReference type="ARBA" id="ARBA00005262"/>
    </source>
</evidence>
<evidence type="ECO:0000256" key="6">
    <source>
        <dbReference type="ARBA" id="ARBA00023136"/>
    </source>
</evidence>
<dbReference type="PANTHER" id="PTHR43663">
    <property type="entry name" value="CHROMATE TRANSPORT PROTEIN-RELATED"/>
    <property type="match status" value="1"/>
</dbReference>
<comment type="similarity">
    <text evidence="2">Belongs to the chromate ion transporter (CHR) (TC 2.A.51) family.</text>
</comment>
<reference evidence="8 9" key="1">
    <citation type="submission" date="2018-10" db="EMBL/GenBank/DDBJ databases">
        <title>Sinomicrobium pectinilyticum sp. nov., a pectinase-producing bacterium isolated from alkaline and saline soil, and emended description of the genus Sinomicrobium.</title>
        <authorList>
            <person name="Cheng B."/>
            <person name="Li C."/>
            <person name="Lai Q."/>
            <person name="Du M."/>
            <person name="Shao Z."/>
            <person name="Xu P."/>
            <person name="Yang C."/>
        </authorList>
    </citation>
    <scope>NUCLEOTIDE SEQUENCE [LARGE SCALE GENOMIC DNA]</scope>
    <source>
        <strain evidence="8 9">5DNS001</strain>
    </source>
</reference>
<dbReference type="EMBL" id="RJTM01000109">
    <property type="protein sequence ID" value="RNL82731.1"/>
    <property type="molecule type" value="Genomic_DNA"/>
</dbReference>
<feature type="transmembrane region" description="Helical" evidence="7">
    <location>
        <begin position="72"/>
        <end position="93"/>
    </location>
</feature>
<keyword evidence="5 7" id="KW-1133">Transmembrane helix</keyword>
<evidence type="ECO:0000256" key="3">
    <source>
        <dbReference type="ARBA" id="ARBA00022475"/>
    </source>
</evidence>
<evidence type="ECO:0000256" key="7">
    <source>
        <dbReference type="SAM" id="Phobius"/>
    </source>
</evidence>
<gene>
    <name evidence="8" type="ORF">ED312_16395</name>
</gene>
<accession>A0A3N0E4G1</accession>
<evidence type="ECO:0000313" key="8">
    <source>
        <dbReference type="EMBL" id="RNL82731.1"/>
    </source>
</evidence>
<feature type="transmembrane region" description="Helical" evidence="7">
    <location>
        <begin position="6"/>
        <end position="26"/>
    </location>
</feature>
<protein>
    <submittedName>
        <fullName evidence="8">Chromate transporter</fullName>
    </submittedName>
</protein>
<evidence type="ECO:0000256" key="1">
    <source>
        <dbReference type="ARBA" id="ARBA00004651"/>
    </source>
</evidence>
<keyword evidence="4 7" id="KW-0812">Transmembrane</keyword>
<dbReference type="GO" id="GO:0015109">
    <property type="term" value="F:chromate transmembrane transporter activity"/>
    <property type="evidence" value="ECO:0007669"/>
    <property type="project" value="InterPro"/>
</dbReference>
<evidence type="ECO:0000313" key="9">
    <source>
        <dbReference type="Proteomes" id="UP000267469"/>
    </source>
</evidence>
<dbReference type="PANTHER" id="PTHR43663:SF1">
    <property type="entry name" value="CHROMATE TRANSPORTER"/>
    <property type="match status" value="1"/>
</dbReference>
<dbReference type="Pfam" id="PF02417">
    <property type="entry name" value="Chromate_transp"/>
    <property type="match status" value="1"/>
</dbReference>
<proteinExistence type="inferred from homology"/>